<organism evidence="1 2">
    <name type="scientific">Inquilinus limosus MP06</name>
    <dbReference type="NCBI Taxonomy" id="1398085"/>
    <lineage>
        <taxon>Bacteria</taxon>
        <taxon>Pseudomonadati</taxon>
        <taxon>Pseudomonadota</taxon>
        <taxon>Alphaproteobacteria</taxon>
        <taxon>Rhodospirillales</taxon>
        <taxon>Rhodospirillaceae</taxon>
        <taxon>Inquilinus</taxon>
    </lineage>
</organism>
<dbReference type="AlphaFoldDB" id="A0A0A0DDC9"/>
<sequence>MKRFPADQNVTLRFDLMVGGEFVVPEIGSVVWSLNGTSTPIGTDATTTFVTVTVPASENAKTDAVEKRTITVSFTYAGFGYSQRQTYLLVDEPPLLVGPDEVRAFLGFSADELADGDIDLLGAYYAVPEEIRTALASADAHILLQANNAVLYRSIMSFSAEALKLRVNQIEKSDQSSFQRFADIDFRALIDTATSAYNDIIDDLVPGDSTGDRSYFLLSTPADVFTGV</sequence>
<protein>
    <submittedName>
        <fullName evidence="1">Uncharacterized protein</fullName>
    </submittedName>
</protein>
<dbReference type="Proteomes" id="UP000029995">
    <property type="component" value="Unassembled WGS sequence"/>
</dbReference>
<evidence type="ECO:0000313" key="2">
    <source>
        <dbReference type="Proteomes" id="UP000029995"/>
    </source>
</evidence>
<dbReference type="EMBL" id="JANX01000001">
    <property type="protein sequence ID" value="KGM36134.1"/>
    <property type="molecule type" value="Genomic_DNA"/>
</dbReference>
<dbReference type="RefSeq" id="WP_034830504.1">
    <property type="nucleotide sequence ID" value="NZ_JANX01000001.1"/>
</dbReference>
<proteinExistence type="predicted"/>
<name>A0A0A0DDC9_9PROT</name>
<accession>A0A0A0DDC9</accession>
<reference evidence="1 2" key="1">
    <citation type="submission" date="2014-01" db="EMBL/GenBank/DDBJ databases">
        <title>Genome sequence determination for a cystic fibrosis isolate, Inquilinus limosus.</title>
        <authorList>
            <person name="Pino M."/>
            <person name="Di Conza J."/>
            <person name="Gutkind G."/>
        </authorList>
    </citation>
    <scope>NUCLEOTIDE SEQUENCE [LARGE SCALE GENOMIC DNA]</scope>
    <source>
        <strain evidence="1 2">MP06</strain>
    </source>
</reference>
<gene>
    <name evidence="1" type="ORF">P409_00365</name>
</gene>
<comment type="caution">
    <text evidence="1">The sequence shown here is derived from an EMBL/GenBank/DDBJ whole genome shotgun (WGS) entry which is preliminary data.</text>
</comment>
<evidence type="ECO:0000313" key="1">
    <source>
        <dbReference type="EMBL" id="KGM36134.1"/>
    </source>
</evidence>